<evidence type="ECO:0000313" key="2">
    <source>
        <dbReference type="WBParaSite" id="ES5_v2.g20702.t1"/>
    </source>
</evidence>
<reference evidence="2" key="1">
    <citation type="submission" date="2022-11" db="UniProtKB">
        <authorList>
            <consortium name="WormBaseParasite"/>
        </authorList>
    </citation>
    <scope>IDENTIFICATION</scope>
</reference>
<evidence type="ECO:0000313" key="1">
    <source>
        <dbReference type="Proteomes" id="UP000887579"/>
    </source>
</evidence>
<dbReference type="Proteomes" id="UP000887579">
    <property type="component" value="Unplaced"/>
</dbReference>
<name>A0AC34FTG4_9BILA</name>
<sequence length="78" mass="8252">MANPSVSIDIEPPSTVYTTLPPPPAYSEVYQKSTPFPQINSTNCILPQRHGNLMGPSGLRPNLAASAATTRNNAATSK</sequence>
<proteinExistence type="predicted"/>
<dbReference type="WBParaSite" id="ES5_v2.g20702.t1">
    <property type="protein sequence ID" value="ES5_v2.g20702.t1"/>
    <property type="gene ID" value="ES5_v2.g20702"/>
</dbReference>
<accession>A0AC34FTG4</accession>
<organism evidence="1 2">
    <name type="scientific">Panagrolaimus sp. ES5</name>
    <dbReference type="NCBI Taxonomy" id="591445"/>
    <lineage>
        <taxon>Eukaryota</taxon>
        <taxon>Metazoa</taxon>
        <taxon>Ecdysozoa</taxon>
        <taxon>Nematoda</taxon>
        <taxon>Chromadorea</taxon>
        <taxon>Rhabditida</taxon>
        <taxon>Tylenchina</taxon>
        <taxon>Panagrolaimomorpha</taxon>
        <taxon>Panagrolaimoidea</taxon>
        <taxon>Panagrolaimidae</taxon>
        <taxon>Panagrolaimus</taxon>
    </lineage>
</organism>
<protein>
    <submittedName>
        <fullName evidence="2">Uncharacterized protein</fullName>
    </submittedName>
</protein>